<reference evidence="2 3" key="1">
    <citation type="journal article" date="2014" name="Genome Announc.">
        <title>Draft Genome Sequence of the Boron-Tolerant and Moderately Halotolerant Bacterium Gracilibacillus boraciitolerans JCM 21714T.</title>
        <authorList>
            <person name="Ahmed I."/>
            <person name="Oshima K."/>
            <person name="Suda W."/>
            <person name="Kitamura K."/>
            <person name="Iida T."/>
            <person name="Ohmori Y."/>
            <person name="Fujiwara T."/>
            <person name="Hattori M."/>
            <person name="Ohkuma M."/>
        </authorList>
    </citation>
    <scope>NUCLEOTIDE SEQUENCE [LARGE SCALE GENOMIC DNA]</scope>
    <source>
        <strain evidence="2 3">JCM 21714</strain>
    </source>
</reference>
<evidence type="ECO:0000313" key="3">
    <source>
        <dbReference type="Proteomes" id="UP000019102"/>
    </source>
</evidence>
<dbReference type="EMBL" id="BAVS01000014">
    <property type="protein sequence ID" value="GAE93573.1"/>
    <property type="molecule type" value="Genomic_DNA"/>
</dbReference>
<organism evidence="2 3">
    <name type="scientific">Gracilibacillus boraciitolerans JCM 21714</name>
    <dbReference type="NCBI Taxonomy" id="1298598"/>
    <lineage>
        <taxon>Bacteria</taxon>
        <taxon>Bacillati</taxon>
        <taxon>Bacillota</taxon>
        <taxon>Bacilli</taxon>
        <taxon>Bacillales</taxon>
        <taxon>Bacillaceae</taxon>
        <taxon>Gracilibacillus</taxon>
    </lineage>
</organism>
<evidence type="ECO:0000313" key="2">
    <source>
        <dbReference type="EMBL" id="GAE93573.1"/>
    </source>
</evidence>
<protein>
    <recommendedName>
        <fullName evidence="1">Competence protein CoiA C-terminal domain-containing protein</fullName>
    </recommendedName>
</protein>
<dbReference type="Proteomes" id="UP000019102">
    <property type="component" value="Unassembled WGS sequence"/>
</dbReference>
<sequence>MIVYQDILFFTKTKTFGNLMSWKLGTLKWRELFLPRYHDKSALQMYWTKHKKKWLYQPISYYQKQEKAWRHWLYIHQTNIQNLPNYVYLPISSQFLFNCTPPWIWQSRIYMDLILAFDYFTLSQVSHLLQEHYISSDLFPLITTTYHPVQEYLHLLVQLGILKMVEKNGYIVKRTTV</sequence>
<comment type="caution">
    <text evidence="2">The sequence shown here is derived from an EMBL/GenBank/DDBJ whole genome shotgun (WGS) entry which is preliminary data.</text>
</comment>
<gene>
    <name evidence="2" type="ORF">JCM21714_2671</name>
</gene>
<dbReference type="InterPro" id="IPR057252">
    <property type="entry name" value="CoiA_C"/>
</dbReference>
<evidence type="ECO:0000259" key="1">
    <source>
        <dbReference type="Pfam" id="PF25166"/>
    </source>
</evidence>
<feature type="domain" description="Competence protein CoiA C-terminal" evidence="1">
    <location>
        <begin position="47"/>
        <end position="175"/>
    </location>
</feature>
<keyword evidence="3" id="KW-1185">Reference proteome</keyword>
<dbReference type="eggNOG" id="COG4469">
    <property type="taxonomic scope" value="Bacteria"/>
</dbReference>
<dbReference type="AlphaFoldDB" id="W4VL66"/>
<dbReference type="Pfam" id="PF25166">
    <property type="entry name" value="CoiA_C"/>
    <property type="match status" value="1"/>
</dbReference>
<name>W4VL66_9BACI</name>
<proteinExistence type="predicted"/>
<accession>W4VL66</accession>
<dbReference type="STRING" id="1298598.JCM21714_2671"/>